<dbReference type="Pfam" id="PF00565">
    <property type="entry name" value="SNase"/>
    <property type="match status" value="1"/>
</dbReference>
<organism evidence="5 6">
    <name type="scientific">Carnegiea gigantea</name>
    <dbReference type="NCBI Taxonomy" id="171969"/>
    <lineage>
        <taxon>Eukaryota</taxon>
        <taxon>Viridiplantae</taxon>
        <taxon>Streptophyta</taxon>
        <taxon>Embryophyta</taxon>
        <taxon>Tracheophyta</taxon>
        <taxon>Spermatophyta</taxon>
        <taxon>Magnoliopsida</taxon>
        <taxon>eudicotyledons</taxon>
        <taxon>Gunneridae</taxon>
        <taxon>Pentapetalae</taxon>
        <taxon>Caryophyllales</taxon>
        <taxon>Cactineae</taxon>
        <taxon>Cactaceae</taxon>
        <taxon>Cactoideae</taxon>
        <taxon>Echinocereeae</taxon>
        <taxon>Carnegiea</taxon>
    </lineage>
</organism>
<dbReference type="GO" id="GO:0005737">
    <property type="term" value="C:cytoplasm"/>
    <property type="evidence" value="ECO:0007669"/>
    <property type="project" value="TreeGrafter"/>
</dbReference>
<dbReference type="GO" id="GO:0005524">
    <property type="term" value="F:ATP binding"/>
    <property type="evidence" value="ECO:0007669"/>
    <property type="project" value="InterPro"/>
</dbReference>
<dbReference type="PANTHER" id="PTHR12302">
    <property type="entry name" value="EBNA2 BINDING PROTEIN P100"/>
    <property type="match status" value="1"/>
</dbReference>
<gene>
    <name evidence="5" type="ORF">Cgig2_023033</name>
</gene>
<evidence type="ECO:0000313" key="6">
    <source>
        <dbReference type="Proteomes" id="UP001153076"/>
    </source>
</evidence>
<sequence length="335" mass="37571">MGNVLRSLYKQCCQSPTSTDTGSLGHHGVSAQTVGVSALAQDLLHFEVTSQVPEGLSKHVVSSQKAQANWYNKLLQAWKEAKPQPKTPEEAAQLIIQTLKRHQKADVNGLLEFYGLPHPHTLVEPSTGAPSSMPDGVKFELHTLPVDEKAVSDGDTITVYVSAADPRESSLLPREVQVAATQRSKARAQKDYAKADALHKKIIDLNYRMINVQNEEVLARKYRIRLRGIDAPESAMPYGKQAKEELAKLVQGKCLWVLVYGEDLYSRCVGDVYCNGIFAQEMMLKKGLAWHYTAYDHRTELANWEKAARAKRVGLWASANPEEPWNWRKNRRQGR</sequence>
<keyword evidence="3" id="KW-0378">Hydrolase</keyword>
<dbReference type="InterPro" id="IPR035437">
    <property type="entry name" value="SNase_OB-fold_sf"/>
</dbReference>
<keyword evidence="6" id="KW-1185">Reference proteome</keyword>
<proteinExistence type="predicted"/>
<dbReference type="SMART" id="SM00318">
    <property type="entry name" value="SNc"/>
    <property type="match status" value="1"/>
</dbReference>
<dbReference type="SUPFAM" id="SSF47323">
    <property type="entry name" value="Anticodon-binding domain of a subclass of class I aminoacyl-tRNA synthetases"/>
    <property type="match status" value="1"/>
</dbReference>
<dbReference type="EMBL" id="JAKOGI010000239">
    <property type="protein sequence ID" value="KAJ8438841.1"/>
    <property type="molecule type" value="Genomic_DNA"/>
</dbReference>
<feature type="domain" description="TNase-like" evidence="4">
    <location>
        <begin position="151"/>
        <end position="318"/>
    </location>
</feature>
<keyword evidence="1" id="KW-0540">Nuclease</keyword>
<dbReference type="InterPro" id="IPR009080">
    <property type="entry name" value="tRNAsynth_Ia_anticodon-bd"/>
</dbReference>
<protein>
    <recommendedName>
        <fullName evidence="4">TNase-like domain-containing protein</fullName>
    </recommendedName>
</protein>
<dbReference type="AlphaFoldDB" id="A0A9Q1QER2"/>
<dbReference type="OrthoDB" id="430293at2759"/>
<dbReference type="SUPFAM" id="SSF50199">
    <property type="entry name" value="Staphylococcal nuclease"/>
    <property type="match status" value="1"/>
</dbReference>
<dbReference type="PANTHER" id="PTHR12302:SF3">
    <property type="entry name" value="SERINE_THREONINE-PROTEIN KINASE 31"/>
    <property type="match status" value="1"/>
</dbReference>
<dbReference type="InterPro" id="IPR016071">
    <property type="entry name" value="Staphylococal_nuclease_OB-fold"/>
</dbReference>
<dbReference type="GO" id="GO:0004519">
    <property type="term" value="F:endonuclease activity"/>
    <property type="evidence" value="ECO:0007669"/>
    <property type="project" value="UniProtKB-KW"/>
</dbReference>
<comment type="caution">
    <text evidence="5">The sequence shown here is derived from an EMBL/GenBank/DDBJ whole genome shotgun (WGS) entry which is preliminary data.</text>
</comment>
<evidence type="ECO:0000256" key="3">
    <source>
        <dbReference type="ARBA" id="ARBA00022801"/>
    </source>
</evidence>
<dbReference type="GO" id="GO:0004812">
    <property type="term" value="F:aminoacyl-tRNA ligase activity"/>
    <property type="evidence" value="ECO:0007669"/>
    <property type="project" value="InterPro"/>
</dbReference>
<accession>A0A9Q1QER2</accession>
<dbReference type="GO" id="GO:0016787">
    <property type="term" value="F:hydrolase activity"/>
    <property type="evidence" value="ECO:0007669"/>
    <property type="project" value="UniProtKB-KW"/>
</dbReference>
<keyword evidence="2" id="KW-0255">Endonuclease</keyword>
<dbReference type="PROSITE" id="PS50830">
    <property type="entry name" value="TNASE_3"/>
    <property type="match status" value="1"/>
</dbReference>
<dbReference type="Gene3D" id="2.40.50.90">
    <property type="match status" value="1"/>
</dbReference>
<evidence type="ECO:0000259" key="4">
    <source>
        <dbReference type="PROSITE" id="PS50830"/>
    </source>
</evidence>
<evidence type="ECO:0000256" key="2">
    <source>
        <dbReference type="ARBA" id="ARBA00022759"/>
    </source>
</evidence>
<name>A0A9Q1QER2_9CARY</name>
<reference evidence="5" key="1">
    <citation type="submission" date="2022-04" db="EMBL/GenBank/DDBJ databases">
        <title>Carnegiea gigantea Genome sequencing and assembly v2.</title>
        <authorList>
            <person name="Copetti D."/>
            <person name="Sanderson M.J."/>
            <person name="Burquez A."/>
            <person name="Wojciechowski M.F."/>
        </authorList>
    </citation>
    <scope>NUCLEOTIDE SEQUENCE</scope>
    <source>
        <strain evidence="5">SGP5-SGP5p</strain>
        <tissue evidence="5">Aerial part</tissue>
    </source>
</reference>
<dbReference type="Proteomes" id="UP001153076">
    <property type="component" value="Unassembled WGS sequence"/>
</dbReference>
<dbReference type="GO" id="GO:0006418">
    <property type="term" value="P:tRNA aminoacylation for protein translation"/>
    <property type="evidence" value="ECO:0007669"/>
    <property type="project" value="InterPro"/>
</dbReference>
<evidence type="ECO:0000313" key="5">
    <source>
        <dbReference type="EMBL" id="KAJ8438841.1"/>
    </source>
</evidence>
<evidence type="ECO:0000256" key="1">
    <source>
        <dbReference type="ARBA" id="ARBA00022722"/>
    </source>
</evidence>